<evidence type="ECO:0000259" key="2">
    <source>
        <dbReference type="Pfam" id="PF01408"/>
    </source>
</evidence>
<dbReference type="InterPro" id="IPR000683">
    <property type="entry name" value="Gfo/Idh/MocA-like_OxRdtase_N"/>
</dbReference>
<gene>
    <name evidence="4" type="primary">iolG_4</name>
    <name evidence="4" type="ORF">PAECIP111893_02329</name>
</gene>
<dbReference type="Gene3D" id="3.30.360.10">
    <property type="entry name" value="Dihydrodipicolinate Reductase, domain 2"/>
    <property type="match status" value="1"/>
</dbReference>
<organism evidence="4 5">
    <name type="scientific">Paenibacillus plantiphilus</name>
    <dbReference type="NCBI Taxonomy" id="2905650"/>
    <lineage>
        <taxon>Bacteria</taxon>
        <taxon>Bacillati</taxon>
        <taxon>Bacillota</taxon>
        <taxon>Bacilli</taxon>
        <taxon>Bacillales</taxon>
        <taxon>Paenibacillaceae</taxon>
        <taxon>Paenibacillus</taxon>
    </lineage>
</organism>
<dbReference type="Gene3D" id="3.40.50.720">
    <property type="entry name" value="NAD(P)-binding Rossmann-like Domain"/>
    <property type="match status" value="1"/>
</dbReference>
<evidence type="ECO:0000256" key="1">
    <source>
        <dbReference type="ARBA" id="ARBA00023002"/>
    </source>
</evidence>
<keyword evidence="1 4" id="KW-0560">Oxidoreductase</keyword>
<reference evidence="4" key="1">
    <citation type="submission" date="2022-01" db="EMBL/GenBank/DDBJ databases">
        <authorList>
            <person name="Criscuolo A."/>
        </authorList>
    </citation>
    <scope>NUCLEOTIDE SEQUENCE</scope>
    <source>
        <strain evidence="4">CIP111893</strain>
    </source>
</reference>
<feature type="domain" description="GFO/IDH/MocA-like oxidoreductase" evidence="3">
    <location>
        <begin position="133"/>
        <end position="270"/>
    </location>
</feature>
<evidence type="ECO:0000313" key="4">
    <source>
        <dbReference type="EMBL" id="CAH1205357.1"/>
    </source>
</evidence>
<sequence>MNEVKIGLIGLGGMASWHIQKFGEVAGVRITALCDVNPAALQTESDKLGIADAHRHLSFQALIDDAEVDGVVSVTPNNTHAEILKACILAGKPLFAEKPLTRTYGEAAEVLVLYQQRPIPCMINFSYRNGPAFQYAKQIVQSGKLGRINHLFVQYLQEWGAPPSNTPFVWRFDERITGTGTLGDLGSHMIDLAQYVTGDDITELQAMLATIIPQRPDPGTGEPRSVHVDDFACFNARFASGAIGVFQTSRNAVGSGNQHDISIYGDLGTLHASTLNDGELIWIHPKEGEPGTVTETVTVQETGRLNPWRSFAGLLKGEPAPEFATLEEGFRNQAVLEAVVRASQSGSVVSVASLLSVSMD</sequence>
<dbReference type="Pfam" id="PF22725">
    <property type="entry name" value="GFO_IDH_MocA_C3"/>
    <property type="match status" value="1"/>
</dbReference>
<dbReference type="SUPFAM" id="SSF51735">
    <property type="entry name" value="NAD(P)-binding Rossmann-fold domains"/>
    <property type="match status" value="1"/>
</dbReference>
<dbReference type="EC" id="1.1.1.18" evidence="4"/>
<comment type="caution">
    <text evidence="4">The sequence shown here is derived from an EMBL/GenBank/DDBJ whole genome shotgun (WGS) entry which is preliminary data.</text>
</comment>
<dbReference type="InterPro" id="IPR050463">
    <property type="entry name" value="Gfo/Idh/MocA_oxidrdct_glycsds"/>
</dbReference>
<evidence type="ECO:0000313" key="5">
    <source>
        <dbReference type="Proteomes" id="UP000838686"/>
    </source>
</evidence>
<dbReference type="EMBL" id="CAKMMF010000011">
    <property type="protein sequence ID" value="CAH1205357.1"/>
    <property type="molecule type" value="Genomic_DNA"/>
</dbReference>
<dbReference type="Pfam" id="PF01408">
    <property type="entry name" value="GFO_IDH_MocA"/>
    <property type="match status" value="1"/>
</dbReference>
<dbReference type="PANTHER" id="PTHR43818">
    <property type="entry name" value="BCDNA.GH03377"/>
    <property type="match status" value="1"/>
</dbReference>
<dbReference type="PANTHER" id="PTHR43818:SF11">
    <property type="entry name" value="BCDNA.GH03377"/>
    <property type="match status" value="1"/>
</dbReference>
<dbReference type="RefSeq" id="WP_236342122.1">
    <property type="nucleotide sequence ID" value="NZ_CAKMMF010000011.1"/>
</dbReference>
<keyword evidence="5" id="KW-1185">Reference proteome</keyword>
<protein>
    <submittedName>
        <fullName evidence="4">Myo-inositol 2-dehydrogenase</fullName>
        <ecNumber evidence="4">1.1.1.18</ecNumber>
    </submittedName>
</protein>
<dbReference type="SUPFAM" id="SSF55347">
    <property type="entry name" value="Glyceraldehyde-3-phosphate dehydrogenase-like, C-terminal domain"/>
    <property type="match status" value="1"/>
</dbReference>
<dbReference type="InterPro" id="IPR036291">
    <property type="entry name" value="NAD(P)-bd_dom_sf"/>
</dbReference>
<evidence type="ECO:0000259" key="3">
    <source>
        <dbReference type="Pfam" id="PF22725"/>
    </source>
</evidence>
<proteinExistence type="predicted"/>
<dbReference type="GO" id="GO:0050112">
    <property type="term" value="F:inositol 2-dehydrogenase (NAD+) activity"/>
    <property type="evidence" value="ECO:0007669"/>
    <property type="project" value="UniProtKB-EC"/>
</dbReference>
<dbReference type="Proteomes" id="UP000838686">
    <property type="component" value="Unassembled WGS sequence"/>
</dbReference>
<dbReference type="InterPro" id="IPR055170">
    <property type="entry name" value="GFO_IDH_MocA-like_dom"/>
</dbReference>
<accession>A0ABM9C6B1</accession>
<feature type="domain" description="Gfo/Idh/MocA-like oxidoreductase N-terminal" evidence="2">
    <location>
        <begin position="4"/>
        <end position="124"/>
    </location>
</feature>
<name>A0ABM9C6B1_9BACL</name>